<name>A0A8T1X4K4_9STRA</name>
<evidence type="ECO:0000313" key="3">
    <source>
        <dbReference type="Proteomes" id="UP000693981"/>
    </source>
</evidence>
<feature type="region of interest" description="Disordered" evidence="1">
    <location>
        <begin position="427"/>
        <end position="453"/>
    </location>
</feature>
<evidence type="ECO:0000256" key="1">
    <source>
        <dbReference type="SAM" id="MobiDB-lite"/>
    </source>
</evidence>
<accession>A0A8T1X4K4</accession>
<organism evidence="2 3">
    <name type="scientific">Phytophthora boehmeriae</name>
    <dbReference type="NCBI Taxonomy" id="109152"/>
    <lineage>
        <taxon>Eukaryota</taxon>
        <taxon>Sar</taxon>
        <taxon>Stramenopiles</taxon>
        <taxon>Oomycota</taxon>
        <taxon>Peronosporomycetes</taxon>
        <taxon>Peronosporales</taxon>
        <taxon>Peronosporaceae</taxon>
        <taxon>Phytophthora</taxon>
    </lineage>
</organism>
<reference evidence="2" key="1">
    <citation type="submission" date="2021-02" db="EMBL/GenBank/DDBJ databases">
        <authorList>
            <person name="Palmer J.M."/>
        </authorList>
    </citation>
    <scope>NUCLEOTIDE SEQUENCE</scope>
    <source>
        <strain evidence="2">SCRP23</strain>
    </source>
</reference>
<comment type="caution">
    <text evidence="2">The sequence shown here is derived from an EMBL/GenBank/DDBJ whole genome shotgun (WGS) entry which is preliminary data.</text>
</comment>
<sequence>MASKLSQQLLEAEKLLLHDVIEGEALWFVDKDGNSTQYAIGGAQGLSAAAAVNRTASSESPRASADTQACKEIDNGADVAVNEVPPNNSDSSTCVNSGVQSHGDANPVSSRAKADDNDKEGEESHVESDAGAVAFLTDLTTDEVGCSKTDENAACIPSNHVPCTGLRDENVQAYVANAVQLVGGSRPRYVIARELFPRVFGNDKKVRIVDKLNSEQRVVLQDAVFSECLWRVDKEGRCVRSLRCKRFVPVSDKDDHSLPLNQGVCRACRDLRTVPNFRSVLSRSKVPKKLENIKYVPSVYTESDPFLRKLSKNSAFRGLYQTVKRMTSEQGDNSECGAGRKKQVCFWLRFARMGVFGHFHSHPVFEGLMKSMVEVKDKERRGVGKQNMQYSPELDDFMQAMAQISTEAFELFSGKFCGRTLRSQKVKRRSTVSAPASQDQASVATAGNGSLPTTLPPTATLAANQHYLMQTDDLLGGRSLSSEESQRFMDRMLDEVRLSVSRDILEQERRRGVGDAVEQDQHMNEDDGTRLGPETYLDDEGVLTTEI</sequence>
<keyword evidence="3" id="KW-1185">Reference proteome</keyword>
<dbReference type="AlphaFoldDB" id="A0A8T1X4K4"/>
<dbReference type="OrthoDB" id="123704at2759"/>
<feature type="compositionally biased region" description="Polar residues" evidence="1">
    <location>
        <begin position="431"/>
        <end position="450"/>
    </location>
</feature>
<feature type="region of interest" description="Disordered" evidence="1">
    <location>
        <begin position="83"/>
        <end position="130"/>
    </location>
</feature>
<proteinExistence type="predicted"/>
<feature type="compositionally biased region" description="Polar residues" evidence="1">
    <location>
        <begin position="85"/>
        <end position="100"/>
    </location>
</feature>
<protein>
    <submittedName>
        <fullName evidence="2">Uncharacterized protein</fullName>
    </submittedName>
</protein>
<dbReference type="Proteomes" id="UP000693981">
    <property type="component" value="Unassembled WGS sequence"/>
</dbReference>
<evidence type="ECO:0000313" key="2">
    <source>
        <dbReference type="EMBL" id="KAG7398983.1"/>
    </source>
</evidence>
<gene>
    <name evidence="2" type="ORF">PHYBOEH_009976</name>
</gene>
<dbReference type="EMBL" id="JAGDFL010000066">
    <property type="protein sequence ID" value="KAG7398983.1"/>
    <property type="molecule type" value="Genomic_DNA"/>
</dbReference>
<feature type="compositionally biased region" description="Basic and acidic residues" evidence="1">
    <location>
        <begin position="112"/>
        <end position="128"/>
    </location>
</feature>